<proteinExistence type="inferred from homology"/>
<dbReference type="InterPro" id="IPR001872">
    <property type="entry name" value="Peptidase_A8"/>
</dbReference>
<keyword evidence="6 9" id="KW-0378">Hydrolase</keyword>
<protein>
    <recommendedName>
        <fullName evidence="9">Lipoprotein signal peptidase</fullName>
        <ecNumber evidence="9">3.4.23.36</ecNumber>
    </recommendedName>
    <alternativeName>
        <fullName evidence="9">Prolipoprotein signal peptidase</fullName>
    </alternativeName>
    <alternativeName>
        <fullName evidence="9">Signal peptidase II</fullName>
        <shortName evidence="9">SPase II</shortName>
    </alternativeName>
</protein>
<name>A0ABU3NTH8_9FIRM</name>
<reference evidence="12 13" key="1">
    <citation type="submission" date="2023-07" db="EMBL/GenBank/DDBJ databases">
        <title>The novel representative of Negativicutes class, Anaeroselena agilis gen. nov. sp. nov.</title>
        <authorList>
            <person name="Prokofeva M.I."/>
            <person name="Elcheninov A.G."/>
            <person name="Klyukina A."/>
            <person name="Kublanov I.V."/>
            <person name="Frolov E.N."/>
            <person name="Podosokorskaya O.A."/>
        </authorList>
    </citation>
    <scope>NUCLEOTIDE SEQUENCE [LARGE SCALE GENOMIC DNA]</scope>
    <source>
        <strain evidence="12 13">4137-cl</strain>
    </source>
</reference>
<evidence type="ECO:0000256" key="8">
    <source>
        <dbReference type="ARBA" id="ARBA00023136"/>
    </source>
</evidence>
<keyword evidence="4 9" id="KW-0812">Transmembrane</keyword>
<keyword evidence="8 9" id="KW-0472">Membrane</keyword>
<feature type="transmembrane region" description="Helical" evidence="9">
    <location>
        <begin position="60"/>
        <end position="85"/>
    </location>
</feature>
<gene>
    <name evidence="9 12" type="primary">lspA</name>
    <name evidence="12" type="ORF">Q4T40_02540</name>
</gene>
<evidence type="ECO:0000313" key="13">
    <source>
        <dbReference type="Proteomes" id="UP001254848"/>
    </source>
</evidence>
<evidence type="ECO:0000256" key="6">
    <source>
        <dbReference type="ARBA" id="ARBA00022801"/>
    </source>
</evidence>
<comment type="caution">
    <text evidence="12">The sequence shown here is derived from an EMBL/GenBank/DDBJ whole genome shotgun (WGS) entry which is preliminary data.</text>
</comment>
<evidence type="ECO:0000256" key="1">
    <source>
        <dbReference type="ARBA" id="ARBA00006139"/>
    </source>
</evidence>
<evidence type="ECO:0000256" key="3">
    <source>
        <dbReference type="ARBA" id="ARBA00022670"/>
    </source>
</evidence>
<evidence type="ECO:0000256" key="5">
    <source>
        <dbReference type="ARBA" id="ARBA00022750"/>
    </source>
</evidence>
<evidence type="ECO:0000313" key="12">
    <source>
        <dbReference type="EMBL" id="MDT8900113.1"/>
    </source>
</evidence>
<evidence type="ECO:0000256" key="10">
    <source>
        <dbReference type="RuleBase" id="RU000594"/>
    </source>
</evidence>
<evidence type="ECO:0000256" key="4">
    <source>
        <dbReference type="ARBA" id="ARBA00022692"/>
    </source>
</evidence>
<keyword evidence="3 9" id="KW-0645">Protease</keyword>
<comment type="catalytic activity">
    <reaction evidence="9 10">
        <text>Release of signal peptides from bacterial membrane prolipoproteins. Hydrolyzes -Xaa-Yaa-Zaa-|-(S,diacylglyceryl)Cys-, in which Xaa is hydrophobic (preferably Leu), and Yaa (Ala or Ser) and Zaa (Gly or Ala) have small, neutral side chains.</text>
        <dbReference type="EC" id="3.4.23.36"/>
    </reaction>
</comment>
<feature type="transmembrane region" description="Helical" evidence="9">
    <location>
        <begin position="120"/>
        <end position="142"/>
    </location>
</feature>
<dbReference type="PANTHER" id="PTHR33695:SF1">
    <property type="entry name" value="LIPOPROTEIN SIGNAL PEPTIDASE"/>
    <property type="match status" value="1"/>
</dbReference>
<comment type="caution">
    <text evidence="9">Lacks conserved residue(s) required for the propagation of feature annotation.</text>
</comment>
<keyword evidence="2 9" id="KW-1003">Cell membrane</keyword>
<dbReference type="Proteomes" id="UP001254848">
    <property type="component" value="Unassembled WGS sequence"/>
</dbReference>
<dbReference type="PANTHER" id="PTHR33695">
    <property type="entry name" value="LIPOPROTEIN SIGNAL PEPTIDASE"/>
    <property type="match status" value="1"/>
</dbReference>
<comment type="subcellular location">
    <subcellularLocation>
        <location evidence="9">Cell membrane</location>
        <topology evidence="9">Multi-pass membrane protein</topology>
    </subcellularLocation>
</comment>
<dbReference type="PROSITE" id="PS00855">
    <property type="entry name" value="SPASE_II"/>
    <property type="match status" value="1"/>
</dbReference>
<feature type="transmembrane region" description="Helical" evidence="9">
    <location>
        <begin position="33"/>
        <end position="53"/>
    </location>
</feature>
<comment type="pathway">
    <text evidence="9">Protein modification; lipoprotein biosynthesis (signal peptide cleavage).</text>
</comment>
<evidence type="ECO:0000256" key="2">
    <source>
        <dbReference type="ARBA" id="ARBA00022475"/>
    </source>
</evidence>
<dbReference type="EC" id="3.4.23.36" evidence="9"/>
<feature type="active site" evidence="9">
    <location>
        <position position="125"/>
    </location>
</feature>
<evidence type="ECO:0000256" key="7">
    <source>
        <dbReference type="ARBA" id="ARBA00022989"/>
    </source>
</evidence>
<dbReference type="Pfam" id="PF01252">
    <property type="entry name" value="Peptidase_A8"/>
    <property type="match status" value="1"/>
</dbReference>
<comment type="function">
    <text evidence="9 10">This protein specifically catalyzes the removal of signal peptides from prolipoproteins.</text>
</comment>
<accession>A0ABU3NTH8</accession>
<keyword evidence="7 9" id="KW-1133">Transmembrane helix</keyword>
<evidence type="ECO:0000256" key="9">
    <source>
        <dbReference type="HAMAP-Rule" id="MF_00161"/>
    </source>
</evidence>
<dbReference type="HAMAP" id="MF_00161">
    <property type="entry name" value="LspA"/>
    <property type="match status" value="1"/>
</dbReference>
<keyword evidence="5 9" id="KW-0064">Aspartyl protease</keyword>
<sequence>MPVMVLAIVVAVVDQGIKNYVQAHMTLGMSIPVINGVFHITYILNPGAAFGLLEYQTKLFVAVAVIMLAALVYFYCHIAAGHWLLRFGAGLLAGGATGNVIDRVTTGYVVDFLDFRIWPVFNSADIAIVTGVGCLVYIMLFLPEMLPESPGRPEKEG</sequence>
<comment type="similarity">
    <text evidence="1 9 11">Belongs to the peptidase A8 family.</text>
</comment>
<organism evidence="12 13">
    <name type="scientific">Anaeroselena agilis</name>
    <dbReference type="NCBI Taxonomy" id="3063788"/>
    <lineage>
        <taxon>Bacteria</taxon>
        <taxon>Bacillati</taxon>
        <taxon>Bacillota</taxon>
        <taxon>Negativicutes</taxon>
        <taxon>Acetonemataceae</taxon>
        <taxon>Anaeroselena</taxon>
    </lineage>
</organism>
<dbReference type="PRINTS" id="PR00781">
    <property type="entry name" value="LIPOSIGPTASE"/>
</dbReference>
<dbReference type="RefSeq" id="WP_413778671.1">
    <property type="nucleotide sequence ID" value="NZ_JAUOZS010000001.1"/>
</dbReference>
<dbReference type="NCBIfam" id="TIGR00077">
    <property type="entry name" value="lspA"/>
    <property type="match status" value="1"/>
</dbReference>
<feature type="active site" evidence="9">
    <location>
        <position position="111"/>
    </location>
</feature>
<keyword evidence="13" id="KW-1185">Reference proteome</keyword>
<dbReference type="EMBL" id="JAUOZS010000001">
    <property type="protein sequence ID" value="MDT8900113.1"/>
    <property type="molecule type" value="Genomic_DNA"/>
</dbReference>
<dbReference type="GO" id="GO:0004190">
    <property type="term" value="F:aspartic-type endopeptidase activity"/>
    <property type="evidence" value="ECO:0007669"/>
    <property type="project" value="UniProtKB-EC"/>
</dbReference>
<evidence type="ECO:0000256" key="11">
    <source>
        <dbReference type="RuleBase" id="RU004181"/>
    </source>
</evidence>